<dbReference type="RefSeq" id="WP_192751451.1">
    <property type="nucleotide sequence ID" value="NZ_BAABJL010000269.1"/>
</dbReference>
<sequence>MRPLRTARLELVPLDPDRDAESLHAMLADPATYEFDVDEGPTRDVAETRERLHQVLTGNGGWTWVLRLRPYDAAIGTIGLFFDQGTTIRGLSWSMRPDHWGRGLMGEAAPVVVDHLLAQPGIDGVEAWIDSRNTRSLGVARRARLDEAGRLPRGYADRTAQNVVMARAAVPRDPDVLGVRAVLPVRDVPATAALLVEILGLHQVLALGEPPRFVQLALTRWSGAPGLEVVQADGTLSPTRISVEVGSPADHAHARAVRAGLGVVTPLTDQPWYRRDFTFELPDGHQVGVAGPLRPSETKGGAD</sequence>
<name>A0A927MWG1_9ACTN</name>
<accession>A0A927MWG1</accession>
<dbReference type="Gene3D" id="3.10.180.10">
    <property type="entry name" value="2,3-Dihydroxybiphenyl 1,2-Dioxygenase, domain 1"/>
    <property type="match status" value="1"/>
</dbReference>
<dbReference type="SUPFAM" id="SSF55729">
    <property type="entry name" value="Acyl-CoA N-acyltransferases (Nat)"/>
    <property type="match status" value="1"/>
</dbReference>
<dbReference type="Proteomes" id="UP000638648">
    <property type="component" value="Unassembled WGS sequence"/>
</dbReference>
<dbReference type="GO" id="GO:0016829">
    <property type="term" value="F:lyase activity"/>
    <property type="evidence" value="ECO:0007669"/>
    <property type="project" value="UniProtKB-KW"/>
</dbReference>
<comment type="caution">
    <text evidence="3">The sequence shown here is derived from an EMBL/GenBank/DDBJ whole genome shotgun (WGS) entry which is preliminary data.</text>
</comment>
<dbReference type="InterPro" id="IPR000182">
    <property type="entry name" value="GNAT_dom"/>
</dbReference>
<dbReference type="AlphaFoldDB" id="A0A927MWG1"/>
<reference evidence="3" key="1">
    <citation type="submission" date="2020-10" db="EMBL/GenBank/DDBJ databases">
        <title>Sequencing the genomes of 1000 actinobacteria strains.</title>
        <authorList>
            <person name="Klenk H.-P."/>
        </authorList>
    </citation>
    <scope>NUCLEOTIDE SEQUENCE</scope>
    <source>
        <strain evidence="3">DSM 45354</strain>
    </source>
</reference>
<dbReference type="PROSITE" id="PS51819">
    <property type="entry name" value="VOC"/>
    <property type="match status" value="1"/>
</dbReference>
<dbReference type="EMBL" id="JADBEM010000001">
    <property type="protein sequence ID" value="MBE1607514.1"/>
    <property type="molecule type" value="Genomic_DNA"/>
</dbReference>
<dbReference type="Pfam" id="PF13302">
    <property type="entry name" value="Acetyltransf_3"/>
    <property type="match status" value="1"/>
</dbReference>
<evidence type="ECO:0000259" key="1">
    <source>
        <dbReference type="PROSITE" id="PS51186"/>
    </source>
</evidence>
<dbReference type="InterPro" id="IPR029068">
    <property type="entry name" value="Glyas_Bleomycin-R_OHBP_Dase"/>
</dbReference>
<evidence type="ECO:0000313" key="3">
    <source>
        <dbReference type="EMBL" id="MBE1607514.1"/>
    </source>
</evidence>
<protein>
    <submittedName>
        <fullName evidence="3">RimJ/RimL family protein N-acetyltransferase/catechol 2,3-dioxygenase-like lactoylglutathione lyase family enzyme</fullName>
    </submittedName>
</protein>
<dbReference type="SUPFAM" id="SSF54593">
    <property type="entry name" value="Glyoxalase/Bleomycin resistance protein/Dihydroxybiphenyl dioxygenase"/>
    <property type="match status" value="1"/>
</dbReference>
<gene>
    <name evidence="3" type="ORF">HEB94_004362</name>
</gene>
<dbReference type="InterPro" id="IPR051531">
    <property type="entry name" value="N-acetyltransferase"/>
</dbReference>
<keyword evidence="3" id="KW-0456">Lyase</keyword>
<feature type="domain" description="VOC" evidence="2">
    <location>
        <begin position="175"/>
        <end position="292"/>
    </location>
</feature>
<dbReference type="InterPro" id="IPR016181">
    <property type="entry name" value="Acyl_CoA_acyltransferase"/>
</dbReference>
<proteinExistence type="predicted"/>
<organism evidence="3 4">
    <name type="scientific">Actinopolymorpha pittospori</name>
    <dbReference type="NCBI Taxonomy" id="648752"/>
    <lineage>
        <taxon>Bacteria</taxon>
        <taxon>Bacillati</taxon>
        <taxon>Actinomycetota</taxon>
        <taxon>Actinomycetes</taxon>
        <taxon>Propionibacteriales</taxon>
        <taxon>Actinopolymorphaceae</taxon>
        <taxon>Actinopolymorpha</taxon>
    </lineage>
</organism>
<dbReference type="PANTHER" id="PTHR43792">
    <property type="entry name" value="GNAT FAMILY, PUTATIVE (AFU_ORTHOLOGUE AFUA_3G00765)-RELATED-RELATED"/>
    <property type="match status" value="1"/>
</dbReference>
<dbReference type="PROSITE" id="PS51186">
    <property type="entry name" value="GNAT"/>
    <property type="match status" value="1"/>
</dbReference>
<evidence type="ECO:0000259" key="2">
    <source>
        <dbReference type="PROSITE" id="PS51819"/>
    </source>
</evidence>
<dbReference type="Gene3D" id="3.40.630.30">
    <property type="match status" value="1"/>
</dbReference>
<dbReference type="InterPro" id="IPR037523">
    <property type="entry name" value="VOC_core"/>
</dbReference>
<evidence type="ECO:0000313" key="4">
    <source>
        <dbReference type="Proteomes" id="UP000638648"/>
    </source>
</evidence>
<feature type="domain" description="N-acetyltransferase" evidence="1">
    <location>
        <begin position="9"/>
        <end position="170"/>
    </location>
</feature>
<keyword evidence="4" id="KW-1185">Reference proteome</keyword>
<dbReference type="GO" id="GO:0016747">
    <property type="term" value="F:acyltransferase activity, transferring groups other than amino-acyl groups"/>
    <property type="evidence" value="ECO:0007669"/>
    <property type="project" value="InterPro"/>
</dbReference>